<name>A0ABR2T5Z1_9ROSI</name>
<protein>
    <submittedName>
        <fullName evidence="1">Uncharacterized protein</fullName>
    </submittedName>
</protein>
<dbReference type="Proteomes" id="UP001396334">
    <property type="component" value="Unassembled WGS sequence"/>
</dbReference>
<evidence type="ECO:0000313" key="1">
    <source>
        <dbReference type="EMBL" id="KAK9032792.1"/>
    </source>
</evidence>
<evidence type="ECO:0000313" key="2">
    <source>
        <dbReference type="Proteomes" id="UP001396334"/>
    </source>
</evidence>
<proteinExistence type="predicted"/>
<reference evidence="1 2" key="1">
    <citation type="journal article" date="2024" name="G3 (Bethesda)">
        <title>Genome assembly of Hibiscus sabdariffa L. provides insights into metabolisms of medicinal natural products.</title>
        <authorList>
            <person name="Kim T."/>
        </authorList>
    </citation>
    <scope>NUCLEOTIDE SEQUENCE [LARGE SCALE GENOMIC DNA]</scope>
    <source>
        <strain evidence="1">TK-2024</strain>
        <tissue evidence="1">Old leaves</tissue>
    </source>
</reference>
<sequence>MIATMNSTHTVVFVSENADPDVINVVVIEGLSLSRRPEPPDRSVFIATLQPIATSVKTLVVSNGSWIPFHMARGGVPFSHIFFADGLILYARADIGQAETISAIL</sequence>
<dbReference type="EMBL" id="JBBPBN010000008">
    <property type="protein sequence ID" value="KAK9032792.1"/>
    <property type="molecule type" value="Genomic_DNA"/>
</dbReference>
<gene>
    <name evidence="1" type="ORF">V6N11_017835</name>
</gene>
<keyword evidence="2" id="KW-1185">Reference proteome</keyword>
<accession>A0ABR2T5Z1</accession>
<organism evidence="1 2">
    <name type="scientific">Hibiscus sabdariffa</name>
    <name type="common">roselle</name>
    <dbReference type="NCBI Taxonomy" id="183260"/>
    <lineage>
        <taxon>Eukaryota</taxon>
        <taxon>Viridiplantae</taxon>
        <taxon>Streptophyta</taxon>
        <taxon>Embryophyta</taxon>
        <taxon>Tracheophyta</taxon>
        <taxon>Spermatophyta</taxon>
        <taxon>Magnoliopsida</taxon>
        <taxon>eudicotyledons</taxon>
        <taxon>Gunneridae</taxon>
        <taxon>Pentapetalae</taxon>
        <taxon>rosids</taxon>
        <taxon>malvids</taxon>
        <taxon>Malvales</taxon>
        <taxon>Malvaceae</taxon>
        <taxon>Malvoideae</taxon>
        <taxon>Hibiscus</taxon>
    </lineage>
</organism>
<comment type="caution">
    <text evidence="1">The sequence shown here is derived from an EMBL/GenBank/DDBJ whole genome shotgun (WGS) entry which is preliminary data.</text>
</comment>